<sequence>MGRGTPHAMPRHGSSILLCQAPVHHMVLCFPGQNTSPNHEIRTANGYFSHGPASFLGGKRFPGPCVSLVLNEGTPAGLAETKTNLN</sequence>
<proteinExistence type="predicted"/>
<name>A0AAV5CUB2_ELECO</name>
<keyword evidence="2" id="KW-1185">Reference proteome</keyword>
<reference evidence="1" key="1">
    <citation type="journal article" date="2018" name="DNA Res.">
        <title>Multiple hybrid de novo genome assembly of finger millet, an orphan allotetraploid crop.</title>
        <authorList>
            <person name="Hatakeyama M."/>
            <person name="Aluri S."/>
            <person name="Balachadran M.T."/>
            <person name="Sivarajan S.R."/>
            <person name="Patrignani A."/>
            <person name="Gruter S."/>
            <person name="Poveda L."/>
            <person name="Shimizu-Inatsugi R."/>
            <person name="Baeten J."/>
            <person name="Francoijs K.J."/>
            <person name="Nataraja K.N."/>
            <person name="Reddy Y.A.N."/>
            <person name="Phadnis S."/>
            <person name="Ravikumar R.L."/>
            <person name="Schlapbach R."/>
            <person name="Sreeman S.M."/>
            <person name="Shimizu K.K."/>
        </authorList>
    </citation>
    <scope>NUCLEOTIDE SEQUENCE</scope>
</reference>
<evidence type="ECO:0000313" key="2">
    <source>
        <dbReference type="Proteomes" id="UP001054889"/>
    </source>
</evidence>
<gene>
    <name evidence="1" type="primary">ga19299</name>
    <name evidence="1" type="ORF">PR202_ga19299</name>
</gene>
<accession>A0AAV5CUB2</accession>
<dbReference type="Proteomes" id="UP001054889">
    <property type="component" value="Unassembled WGS sequence"/>
</dbReference>
<evidence type="ECO:0000313" key="1">
    <source>
        <dbReference type="EMBL" id="GJN01989.1"/>
    </source>
</evidence>
<organism evidence="1 2">
    <name type="scientific">Eleusine coracana subsp. coracana</name>
    <dbReference type="NCBI Taxonomy" id="191504"/>
    <lineage>
        <taxon>Eukaryota</taxon>
        <taxon>Viridiplantae</taxon>
        <taxon>Streptophyta</taxon>
        <taxon>Embryophyta</taxon>
        <taxon>Tracheophyta</taxon>
        <taxon>Spermatophyta</taxon>
        <taxon>Magnoliopsida</taxon>
        <taxon>Liliopsida</taxon>
        <taxon>Poales</taxon>
        <taxon>Poaceae</taxon>
        <taxon>PACMAD clade</taxon>
        <taxon>Chloridoideae</taxon>
        <taxon>Cynodonteae</taxon>
        <taxon>Eleusininae</taxon>
        <taxon>Eleusine</taxon>
    </lineage>
</organism>
<comment type="caution">
    <text evidence="1">The sequence shown here is derived from an EMBL/GenBank/DDBJ whole genome shotgun (WGS) entry which is preliminary data.</text>
</comment>
<reference evidence="1" key="2">
    <citation type="submission" date="2021-12" db="EMBL/GenBank/DDBJ databases">
        <title>Resequencing data analysis of finger millet.</title>
        <authorList>
            <person name="Hatakeyama M."/>
            <person name="Aluri S."/>
            <person name="Balachadran M.T."/>
            <person name="Sivarajan S.R."/>
            <person name="Poveda L."/>
            <person name="Shimizu-Inatsugi R."/>
            <person name="Schlapbach R."/>
            <person name="Sreeman S.M."/>
            <person name="Shimizu K.K."/>
        </authorList>
    </citation>
    <scope>NUCLEOTIDE SEQUENCE</scope>
</reference>
<protein>
    <submittedName>
        <fullName evidence="1">Uncharacterized protein</fullName>
    </submittedName>
</protein>
<dbReference type="AlphaFoldDB" id="A0AAV5CUB2"/>
<dbReference type="EMBL" id="BQKI01000009">
    <property type="protein sequence ID" value="GJN01989.1"/>
    <property type="molecule type" value="Genomic_DNA"/>
</dbReference>